<dbReference type="Gene3D" id="3.40.50.300">
    <property type="entry name" value="P-loop containing nucleotide triphosphate hydrolases"/>
    <property type="match status" value="1"/>
</dbReference>
<protein>
    <recommendedName>
        <fullName evidence="2">HTH luxR-type domain-containing protein</fullName>
    </recommendedName>
</protein>
<dbReference type="PANTHER" id="PTHR47691:SF3">
    <property type="entry name" value="HTH-TYPE TRANSCRIPTIONAL REGULATOR RV0890C-RELATED"/>
    <property type="match status" value="1"/>
</dbReference>
<dbReference type="EMBL" id="BAAAQN010000032">
    <property type="protein sequence ID" value="GAA2041824.1"/>
    <property type="molecule type" value="Genomic_DNA"/>
</dbReference>
<organism evidence="3 4">
    <name type="scientific">Catenulispora yoronensis</name>
    <dbReference type="NCBI Taxonomy" id="450799"/>
    <lineage>
        <taxon>Bacteria</taxon>
        <taxon>Bacillati</taxon>
        <taxon>Actinomycetota</taxon>
        <taxon>Actinomycetes</taxon>
        <taxon>Catenulisporales</taxon>
        <taxon>Catenulisporaceae</taxon>
        <taxon>Catenulispora</taxon>
    </lineage>
</organism>
<dbReference type="CDD" id="cd06170">
    <property type="entry name" value="LuxR_C_like"/>
    <property type="match status" value="1"/>
</dbReference>
<dbReference type="SUPFAM" id="SSF46894">
    <property type="entry name" value="C-terminal effector domain of the bipartite response regulators"/>
    <property type="match status" value="1"/>
</dbReference>
<feature type="domain" description="HTH luxR-type" evidence="2">
    <location>
        <begin position="921"/>
        <end position="986"/>
    </location>
</feature>
<feature type="compositionally biased region" description="Pro residues" evidence="1">
    <location>
        <begin position="786"/>
        <end position="808"/>
    </location>
</feature>
<dbReference type="InterPro" id="IPR058852">
    <property type="entry name" value="HTH_77"/>
</dbReference>
<comment type="caution">
    <text evidence="3">The sequence shown here is derived from an EMBL/GenBank/DDBJ whole genome shotgun (WGS) entry which is preliminary data.</text>
</comment>
<dbReference type="PRINTS" id="PR00038">
    <property type="entry name" value="HTHLUXR"/>
</dbReference>
<dbReference type="SUPFAM" id="SSF52540">
    <property type="entry name" value="P-loop containing nucleoside triphosphate hydrolases"/>
    <property type="match status" value="1"/>
</dbReference>
<dbReference type="RefSeq" id="WP_344668126.1">
    <property type="nucleotide sequence ID" value="NZ_BAAAQN010000032.1"/>
</dbReference>
<keyword evidence="4" id="KW-1185">Reference proteome</keyword>
<name>A0ABN2UQW6_9ACTN</name>
<dbReference type="SMART" id="SM00421">
    <property type="entry name" value="HTH_LUXR"/>
    <property type="match status" value="1"/>
</dbReference>
<proteinExistence type="predicted"/>
<evidence type="ECO:0000313" key="4">
    <source>
        <dbReference type="Proteomes" id="UP001500751"/>
    </source>
</evidence>
<dbReference type="InterPro" id="IPR036388">
    <property type="entry name" value="WH-like_DNA-bd_sf"/>
</dbReference>
<dbReference type="Proteomes" id="UP001500751">
    <property type="component" value="Unassembled WGS sequence"/>
</dbReference>
<gene>
    <name evidence="3" type="ORF">GCM10009839_50410</name>
</gene>
<dbReference type="InterPro" id="IPR016032">
    <property type="entry name" value="Sig_transdc_resp-reg_C-effctor"/>
</dbReference>
<feature type="compositionally biased region" description="Basic and acidic residues" evidence="1">
    <location>
        <begin position="847"/>
        <end position="892"/>
    </location>
</feature>
<feature type="region of interest" description="Disordered" evidence="1">
    <location>
        <begin position="760"/>
        <end position="909"/>
    </location>
</feature>
<evidence type="ECO:0000313" key="3">
    <source>
        <dbReference type="EMBL" id="GAA2041824.1"/>
    </source>
</evidence>
<feature type="compositionally biased region" description="Low complexity" evidence="1">
    <location>
        <begin position="760"/>
        <end position="784"/>
    </location>
</feature>
<dbReference type="PRINTS" id="PR00364">
    <property type="entry name" value="DISEASERSIST"/>
</dbReference>
<reference evidence="4" key="1">
    <citation type="journal article" date="2019" name="Int. J. Syst. Evol. Microbiol.">
        <title>The Global Catalogue of Microorganisms (GCM) 10K type strain sequencing project: providing services to taxonomists for standard genome sequencing and annotation.</title>
        <authorList>
            <consortium name="The Broad Institute Genomics Platform"/>
            <consortium name="The Broad Institute Genome Sequencing Center for Infectious Disease"/>
            <person name="Wu L."/>
            <person name="Ma J."/>
        </authorList>
    </citation>
    <scope>NUCLEOTIDE SEQUENCE [LARGE SCALE GENOMIC DNA]</scope>
    <source>
        <strain evidence="4">JCM 16014</strain>
    </source>
</reference>
<dbReference type="Pfam" id="PF00196">
    <property type="entry name" value="GerE"/>
    <property type="match status" value="1"/>
</dbReference>
<dbReference type="PROSITE" id="PS00622">
    <property type="entry name" value="HTH_LUXR_1"/>
    <property type="match status" value="1"/>
</dbReference>
<evidence type="ECO:0000256" key="1">
    <source>
        <dbReference type="SAM" id="MobiDB-lite"/>
    </source>
</evidence>
<feature type="region of interest" description="Disordered" evidence="1">
    <location>
        <begin position="178"/>
        <end position="213"/>
    </location>
</feature>
<dbReference type="Pfam" id="PF25872">
    <property type="entry name" value="HTH_77"/>
    <property type="match status" value="1"/>
</dbReference>
<feature type="compositionally biased region" description="Basic and acidic residues" evidence="1">
    <location>
        <begin position="185"/>
        <end position="213"/>
    </location>
</feature>
<dbReference type="InterPro" id="IPR027417">
    <property type="entry name" value="P-loop_NTPase"/>
</dbReference>
<evidence type="ECO:0000259" key="2">
    <source>
        <dbReference type="PROSITE" id="PS50043"/>
    </source>
</evidence>
<sequence>MGQDGGIGLPTPVSELVDRESEIDEVRSLLRTSRLITLTGPGGIGKTRLAIAAAAAALGVDGSPNPDPDPELTDGAVFVPLAELAAGVDVARAVAAALDLSGLEGVGDDTAAAEKHLVEVLRRRGLILVLDNCEHRLEAAAGLALRLLTGCRRLTVLATSREPLGVPGETVWTVPPLSHPATVRRAGDDRAADRDDRAANRTAERPGDATEPVPVRDAEWAAQFGAVRLFTLRAKQAAGGFRLTDANARTVASICRRLDGIPLALELAAARVRALSVEEIEARLSDRFALLSGPFRFAETRHRTLRTSVEWSHQLLTAEEQELFAGLSVFSGGWSLDAAKGTIGPRAVDALTRLVDKSLVAVEPTPDGQRYSMLETLRAYAADELERSGRTAELRERHAAYFLELAERLNPRFYGPGQAQAFHVLDVEINNIRTAGRWFLADPDLAAEGLRLAAALWDFYCCRCHLGEGVRFARGALAHADRAGLTAPSVTRARVVLGLGALLELQGKGFEAMHALREAVRLAQLCDDPTTEAYALRILAVNTLMIGDPEGDTAELADRAQHTARRSGSLWQQAFASHMPVLLHDGEPDPERVAHSWRLTSGTGDRRLLAYLRVMMSFSELGGERAQETISTLNAAYQDFQDVGDRYGRLLALSTRLLAHLRWDEDARVAAMLIGKCEAAYAGIGSGPLAVFAEQIAQAAAQVRSRLGDDAYGAAVRTGSKLTWDQMARALSDQVRLGDECWEPDCPFGTDGAHSAYNAADSPAARARAAPEAWARSGPPNGLLGPPGPPPGPPDPPDPPGLPGPPGRPGASASETVVIPVAAPRAGSHDRLEPGPPDRPGHRARHDHRDAPESRDRRERPDDPARPDGRVRRDDGPVRRDDSPARPDDGPARPELPGRQPDTGLTARSDHIIAAPGAKAPSAALGALTPREQEIAGHVALGRTNRRIAEDLVISERTVDTHVQRILAKLGVANRVQLATLLAGQRE</sequence>
<dbReference type="PROSITE" id="PS50043">
    <property type="entry name" value="HTH_LUXR_2"/>
    <property type="match status" value="1"/>
</dbReference>
<dbReference type="Gene3D" id="1.10.10.10">
    <property type="entry name" value="Winged helix-like DNA-binding domain superfamily/Winged helix DNA-binding domain"/>
    <property type="match status" value="1"/>
</dbReference>
<accession>A0ABN2UQW6</accession>
<dbReference type="PANTHER" id="PTHR47691">
    <property type="entry name" value="REGULATOR-RELATED"/>
    <property type="match status" value="1"/>
</dbReference>
<dbReference type="InterPro" id="IPR000792">
    <property type="entry name" value="Tscrpt_reg_LuxR_C"/>
</dbReference>